<dbReference type="Gene3D" id="2.40.30.40">
    <property type="entry name" value="Peptidase M42, domain 2"/>
    <property type="match status" value="1"/>
</dbReference>
<dbReference type="PANTHER" id="PTHR32481:SF0">
    <property type="entry name" value="AMINOPEPTIDASE YPDE-RELATED"/>
    <property type="match status" value="1"/>
</dbReference>
<evidence type="ECO:0000256" key="2">
    <source>
        <dbReference type="ARBA" id="ARBA00022438"/>
    </source>
</evidence>
<name>A0A1V4EUD4_9BACL</name>
<evidence type="ECO:0000256" key="4">
    <source>
        <dbReference type="ARBA" id="ARBA00022723"/>
    </source>
</evidence>
<feature type="binding site" evidence="7">
    <location>
        <position position="193"/>
    </location>
    <ligand>
        <name>Zn(2+)</name>
        <dbReference type="ChEBI" id="CHEBI:29105"/>
        <label>2</label>
    </ligand>
</feature>
<dbReference type="PIRSF" id="PIRSF001123">
    <property type="entry name" value="PepA_GA"/>
    <property type="match status" value="1"/>
</dbReference>
<evidence type="ECO:0000256" key="6">
    <source>
        <dbReference type="PIRNR" id="PIRNR001123"/>
    </source>
</evidence>
<dbReference type="GO" id="GO:0004177">
    <property type="term" value="F:aminopeptidase activity"/>
    <property type="evidence" value="ECO:0007669"/>
    <property type="project" value="UniProtKB-UniRule"/>
</dbReference>
<accession>A0A1V4EUD4</accession>
<evidence type="ECO:0000256" key="7">
    <source>
        <dbReference type="PIRSR" id="PIRSR001123-2"/>
    </source>
</evidence>
<dbReference type="Gene3D" id="3.40.630.10">
    <property type="entry name" value="Zn peptidases"/>
    <property type="match status" value="1"/>
</dbReference>
<evidence type="ECO:0000256" key="3">
    <source>
        <dbReference type="ARBA" id="ARBA00022670"/>
    </source>
</evidence>
<evidence type="ECO:0000256" key="1">
    <source>
        <dbReference type="ARBA" id="ARBA00006272"/>
    </source>
</evidence>
<dbReference type="PANTHER" id="PTHR32481">
    <property type="entry name" value="AMINOPEPTIDASE"/>
    <property type="match status" value="1"/>
</dbReference>
<proteinExistence type="inferred from homology"/>
<gene>
    <name evidence="8" type="ORF">B2M26_06655</name>
</gene>
<dbReference type="InterPro" id="IPR051464">
    <property type="entry name" value="Peptidase_M42_aminopept"/>
</dbReference>
<dbReference type="RefSeq" id="WP_079290279.1">
    <property type="nucleotide sequence ID" value="NZ_MWPS01000016.1"/>
</dbReference>
<comment type="caution">
    <text evidence="8">The sequence shown here is derived from an EMBL/GenBank/DDBJ whole genome shotgun (WGS) entry which is preliminary data.</text>
</comment>
<comment type="cofactor">
    <cofactor evidence="7">
        <name>a divalent metal cation</name>
        <dbReference type="ChEBI" id="CHEBI:60240"/>
    </cofactor>
    <text evidence="7">Binds 2 divalent metal cations per subunit.</text>
</comment>
<sequence length="332" mass="35909">MMKELLQKLYDVSGPTGGEDAMRKRLTDHLGPSVDEWSVDSLGNLYAVVRPKETSHGVILLTAPMDEPALVVIDDRERPYLRVETLGRLAASAWIGRTVQCSRTGARGIIGVESEIKSSDVTAHHLFIDLITDRDQPELGDFFTAVTPLTWHDERYVSGPALTSRVPCAILCDILLQGATSYTIVGVFAAQSELGARGARVAGHSVKADLALTIQTTEALDTPKAERGTVKLGGGPAIKEADRDMVVAPRVRAALTHTAKAASIAFQLEINLTSRSDAGVLFLSRDGMPAGGVSVPVRYPNAQSPLMDWNDVIATRDLFLSLLHQPEFLQNF</sequence>
<dbReference type="EMBL" id="MWPS01000016">
    <property type="protein sequence ID" value="OPG16546.1"/>
    <property type="molecule type" value="Genomic_DNA"/>
</dbReference>
<evidence type="ECO:0000256" key="5">
    <source>
        <dbReference type="ARBA" id="ARBA00022801"/>
    </source>
</evidence>
<protein>
    <submittedName>
        <fullName evidence="8">Uncharacterized protein</fullName>
    </submittedName>
</protein>
<comment type="similarity">
    <text evidence="1 6">Belongs to the peptidase M42 family.</text>
</comment>
<evidence type="ECO:0000313" key="9">
    <source>
        <dbReference type="Proteomes" id="UP000190229"/>
    </source>
</evidence>
<keyword evidence="3" id="KW-0645">Protease</keyword>
<reference evidence="8 9" key="1">
    <citation type="submission" date="2017-02" db="EMBL/GenBank/DDBJ databases">
        <title>Draft genome of Acidibacillus ferrooxidans Huett2.</title>
        <authorList>
            <person name="Schopf S."/>
        </authorList>
    </citation>
    <scope>NUCLEOTIDE SEQUENCE [LARGE SCALE GENOMIC DNA]</scope>
    <source>
        <strain evidence="8 9">Huett2</strain>
    </source>
</reference>
<dbReference type="AlphaFoldDB" id="A0A1V4EUD4"/>
<dbReference type="InterPro" id="IPR023367">
    <property type="entry name" value="Peptidase_M42_dom2"/>
</dbReference>
<keyword evidence="4 7" id="KW-0479">Metal-binding</keyword>
<dbReference type="SUPFAM" id="SSF53187">
    <property type="entry name" value="Zn-dependent exopeptidases"/>
    <property type="match status" value="1"/>
</dbReference>
<keyword evidence="5" id="KW-0378">Hydrolase</keyword>
<dbReference type="Proteomes" id="UP000190229">
    <property type="component" value="Unassembled WGS sequence"/>
</dbReference>
<keyword evidence="9" id="KW-1185">Reference proteome</keyword>
<dbReference type="InterPro" id="IPR008007">
    <property type="entry name" value="Peptidase_M42"/>
</dbReference>
<evidence type="ECO:0000313" key="8">
    <source>
        <dbReference type="EMBL" id="OPG16546.1"/>
    </source>
</evidence>
<organism evidence="8 9">
    <name type="scientific">Ferroacidibacillus organovorans</name>
    <dbReference type="NCBI Taxonomy" id="1765683"/>
    <lineage>
        <taxon>Bacteria</taxon>
        <taxon>Bacillati</taxon>
        <taxon>Bacillota</taxon>
        <taxon>Bacilli</taxon>
        <taxon>Bacillales</taxon>
        <taxon>Alicyclobacillaceae</taxon>
        <taxon>Ferroacidibacillus</taxon>
    </lineage>
</organism>
<dbReference type="GO" id="GO:0046872">
    <property type="term" value="F:metal ion binding"/>
    <property type="evidence" value="ECO:0007669"/>
    <property type="project" value="UniProtKB-UniRule"/>
</dbReference>
<dbReference type="GO" id="GO:0006508">
    <property type="term" value="P:proteolysis"/>
    <property type="evidence" value="ECO:0007669"/>
    <property type="project" value="UniProtKB-KW"/>
</dbReference>
<keyword evidence="2" id="KW-0031">Aminopeptidase</keyword>
<dbReference type="Pfam" id="PF05343">
    <property type="entry name" value="Peptidase_M42"/>
    <property type="match status" value="1"/>
</dbReference>